<comment type="caution">
    <text evidence="2">The sequence shown here is derived from an EMBL/GenBank/DDBJ whole genome shotgun (WGS) entry which is preliminary data.</text>
</comment>
<dbReference type="EMBL" id="BQNB010010904">
    <property type="protein sequence ID" value="GJS83481.1"/>
    <property type="molecule type" value="Genomic_DNA"/>
</dbReference>
<feature type="region of interest" description="Disordered" evidence="1">
    <location>
        <begin position="203"/>
        <end position="233"/>
    </location>
</feature>
<keyword evidence="3" id="KW-1185">Reference proteome</keyword>
<reference evidence="2" key="1">
    <citation type="journal article" date="2022" name="Int. J. Mol. Sci.">
        <title>Draft Genome of Tanacetum Coccineum: Genomic Comparison of Closely Related Tanacetum-Family Plants.</title>
        <authorList>
            <person name="Yamashiro T."/>
            <person name="Shiraishi A."/>
            <person name="Nakayama K."/>
            <person name="Satake H."/>
        </authorList>
    </citation>
    <scope>NUCLEOTIDE SEQUENCE</scope>
</reference>
<name>A0ABQ4Z146_9ASTR</name>
<feature type="compositionally biased region" description="Pro residues" evidence="1">
    <location>
        <begin position="1"/>
        <end position="12"/>
    </location>
</feature>
<accession>A0ABQ4Z146</accession>
<organism evidence="2 3">
    <name type="scientific">Tanacetum coccineum</name>
    <dbReference type="NCBI Taxonomy" id="301880"/>
    <lineage>
        <taxon>Eukaryota</taxon>
        <taxon>Viridiplantae</taxon>
        <taxon>Streptophyta</taxon>
        <taxon>Embryophyta</taxon>
        <taxon>Tracheophyta</taxon>
        <taxon>Spermatophyta</taxon>
        <taxon>Magnoliopsida</taxon>
        <taxon>eudicotyledons</taxon>
        <taxon>Gunneridae</taxon>
        <taxon>Pentapetalae</taxon>
        <taxon>asterids</taxon>
        <taxon>campanulids</taxon>
        <taxon>Asterales</taxon>
        <taxon>Asteraceae</taxon>
        <taxon>Asteroideae</taxon>
        <taxon>Anthemideae</taxon>
        <taxon>Anthemidinae</taxon>
        <taxon>Tanacetum</taxon>
    </lineage>
</organism>
<evidence type="ECO:0000313" key="3">
    <source>
        <dbReference type="Proteomes" id="UP001151760"/>
    </source>
</evidence>
<evidence type="ECO:0000256" key="1">
    <source>
        <dbReference type="SAM" id="MobiDB-lite"/>
    </source>
</evidence>
<feature type="region of interest" description="Disordered" evidence="1">
    <location>
        <begin position="1"/>
        <end position="39"/>
    </location>
</feature>
<gene>
    <name evidence="2" type="ORF">Tco_0750022</name>
</gene>
<feature type="compositionally biased region" description="Polar residues" evidence="1">
    <location>
        <begin position="224"/>
        <end position="233"/>
    </location>
</feature>
<sequence>MSGMVPPIPPPLGTNTGNAASPNRVDTIPNENTNNMTTNNVAQNVSNEDLPQLLDSEEVAESFDYDDESVSFEDEEVTRVKAFMAIAEDEPYVGKADARSALGWHLEEIHVTWTQFGKKRNKIQPKQDKKRNFNTKKAYIAGDLRLNFFCDEVRLYLEKDSPKDEISNLKKVIKKWTSSKVTLDQLLTEQVLGNIVRALGGRGKRKETTSSKEVVFTRADESPSKTSPEITSDSKTAPEITFFFIPFCFKSFAMNYS</sequence>
<reference evidence="2" key="2">
    <citation type="submission" date="2022-01" db="EMBL/GenBank/DDBJ databases">
        <authorList>
            <person name="Yamashiro T."/>
            <person name="Shiraishi A."/>
            <person name="Satake H."/>
            <person name="Nakayama K."/>
        </authorList>
    </citation>
    <scope>NUCLEOTIDE SEQUENCE</scope>
</reference>
<proteinExistence type="predicted"/>
<feature type="compositionally biased region" description="Low complexity" evidence="1">
    <location>
        <begin position="27"/>
        <end position="39"/>
    </location>
</feature>
<evidence type="ECO:0000313" key="2">
    <source>
        <dbReference type="EMBL" id="GJS83481.1"/>
    </source>
</evidence>
<protein>
    <submittedName>
        <fullName evidence="2">Uncharacterized protein</fullName>
    </submittedName>
</protein>
<dbReference type="Proteomes" id="UP001151760">
    <property type="component" value="Unassembled WGS sequence"/>
</dbReference>